<dbReference type="AlphaFoldDB" id="A0AAV7REW2"/>
<protein>
    <submittedName>
        <fullName evidence="2">Uncharacterized protein</fullName>
    </submittedName>
</protein>
<keyword evidence="3" id="KW-1185">Reference proteome</keyword>
<evidence type="ECO:0000256" key="1">
    <source>
        <dbReference type="SAM" id="MobiDB-lite"/>
    </source>
</evidence>
<reference evidence="2" key="1">
    <citation type="journal article" date="2022" name="bioRxiv">
        <title>Sequencing and chromosome-scale assembly of the giantPleurodeles waltlgenome.</title>
        <authorList>
            <person name="Brown T."/>
            <person name="Elewa A."/>
            <person name="Iarovenko S."/>
            <person name="Subramanian E."/>
            <person name="Araus A.J."/>
            <person name="Petzold A."/>
            <person name="Susuki M."/>
            <person name="Suzuki K.-i.T."/>
            <person name="Hayashi T."/>
            <person name="Toyoda A."/>
            <person name="Oliveira C."/>
            <person name="Osipova E."/>
            <person name="Leigh N.D."/>
            <person name="Simon A."/>
            <person name="Yun M.H."/>
        </authorList>
    </citation>
    <scope>NUCLEOTIDE SEQUENCE</scope>
    <source>
        <strain evidence="2">20211129_DDA</strain>
        <tissue evidence="2">Liver</tissue>
    </source>
</reference>
<accession>A0AAV7REW2</accession>
<comment type="caution">
    <text evidence="2">The sequence shown here is derived from an EMBL/GenBank/DDBJ whole genome shotgun (WGS) entry which is preliminary data.</text>
</comment>
<proteinExistence type="predicted"/>
<gene>
    <name evidence="2" type="ORF">NDU88_002168</name>
</gene>
<dbReference type="Proteomes" id="UP001066276">
    <property type="component" value="Chromosome 5"/>
</dbReference>
<name>A0AAV7REW2_PLEWA</name>
<feature type="region of interest" description="Disordered" evidence="1">
    <location>
        <begin position="29"/>
        <end position="55"/>
    </location>
</feature>
<dbReference type="EMBL" id="JANPWB010000009">
    <property type="protein sequence ID" value="KAJ1149358.1"/>
    <property type="molecule type" value="Genomic_DNA"/>
</dbReference>
<evidence type="ECO:0000313" key="2">
    <source>
        <dbReference type="EMBL" id="KAJ1149358.1"/>
    </source>
</evidence>
<sequence>MLGLTAQQPPTRLRAGSCLSPALHWMHRRRLQPGEAGRQRHGSVGRGRAPSGEEREVLRLQHCAQGRGCSPAPPVSRGRCPWPDLCPAALSSMRFTCAERASSQSAWSVRRTSP</sequence>
<evidence type="ECO:0000313" key="3">
    <source>
        <dbReference type="Proteomes" id="UP001066276"/>
    </source>
</evidence>
<organism evidence="2 3">
    <name type="scientific">Pleurodeles waltl</name>
    <name type="common">Iberian ribbed newt</name>
    <dbReference type="NCBI Taxonomy" id="8319"/>
    <lineage>
        <taxon>Eukaryota</taxon>
        <taxon>Metazoa</taxon>
        <taxon>Chordata</taxon>
        <taxon>Craniata</taxon>
        <taxon>Vertebrata</taxon>
        <taxon>Euteleostomi</taxon>
        <taxon>Amphibia</taxon>
        <taxon>Batrachia</taxon>
        <taxon>Caudata</taxon>
        <taxon>Salamandroidea</taxon>
        <taxon>Salamandridae</taxon>
        <taxon>Pleurodelinae</taxon>
        <taxon>Pleurodeles</taxon>
    </lineage>
</organism>